<dbReference type="SMART" id="SM00530">
    <property type="entry name" value="HTH_XRE"/>
    <property type="match status" value="1"/>
</dbReference>
<dbReference type="Pfam" id="PF01381">
    <property type="entry name" value="HTH_3"/>
    <property type="match status" value="1"/>
</dbReference>
<reference evidence="2" key="1">
    <citation type="journal article" date="2014" name="Int. J. Syst. Evol. Microbiol.">
        <title>Complete genome sequence of Corynebacterium casei LMG S-19264T (=DSM 44701T), isolated from a smear-ripened cheese.</title>
        <authorList>
            <consortium name="US DOE Joint Genome Institute (JGI-PGF)"/>
            <person name="Walter F."/>
            <person name="Albersmeier A."/>
            <person name="Kalinowski J."/>
            <person name="Ruckert C."/>
        </authorList>
    </citation>
    <scope>NUCLEOTIDE SEQUENCE</scope>
    <source>
        <strain evidence="2">JCM 15325</strain>
    </source>
</reference>
<keyword evidence="3" id="KW-1185">Reference proteome</keyword>
<organism evidence="2 3">
    <name type="scientific">Sporolactobacillus putidus</name>
    <dbReference type="NCBI Taxonomy" id="492735"/>
    <lineage>
        <taxon>Bacteria</taxon>
        <taxon>Bacillati</taxon>
        <taxon>Bacillota</taxon>
        <taxon>Bacilli</taxon>
        <taxon>Bacillales</taxon>
        <taxon>Sporolactobacillaceae</taxon>
        <taxon>Sporolactobacillus</taxon>
    </lineage>
</organism>
<feature type="domain" description="HTH cro/C1-type" evidence="1">
    <location>
        <begin position="9"/>
        <end position="63"/>
    </location>
</feature>
<dbReference type="Gene3D" id="1.10.260.40">
    <property type="entry name" value="lambda repressor-like DNA-binding domains"/>
    <property type="match status" value="1"/>
</dbReference>
<accession>A0A917S2N2</accession>
<name>A0A917S2N2_9BACL</name>
<dbReference type="AlphaFoldDB" id="A0A917S2N2"/>
<sequence length="72" mass="8315">MLTVDLQKLKTLRKSQMSLDQMSSHLGYQSPNGYYYLETGRSKITAETLAKVATILKVPIEEFFVEKDEEDR</sequence>
<gene>
    <name evidence="2" type="ORF">GCM10007968_16430</name>
</gene>
<protein>
    <recommendedName>
        <fullName evidence="1">HTH cro/C1-type domain-containing protein</fullName>
    </recommendedName>
</protein>
<dbReference type="Proteomes" id="UP000654670">
    <property type="component" value="Unassembled WGS sequence"/>
</dbReference>
<dbReference type="PROSITE" id="PS50943">
    <property type="entry name" value="HTH_CROC1"/>
    <property type="match status" value="1"/>
</dbReference>
<dbReference type="RefSeq" id="WP_188802628.1">
    <property type="nucleotide sequence ID" value="NZ_BMOK01000006.1"/>
</dbReference>
<dbReference type="InterPro" id="IPR010982">
    <property type="entry name" value="Lambda_DNA-bd_dom_sf"/>
</dbReference>
<reference evidence="2" key="2">
    <citation type="submission" date="2020-09" db="EMBL/GenBank/DDBJ databases">
        <authorList>
            <person name="Sun Q."/>
            <person name="Ohkuma M."/>
        </authorList>
    </citation>
    <scope>NUCLEOTIDE SEQUENCE</scope>
    <source>
        <strain evidence="2">JCM 15325</strain>
    </source>
</reference>
<dbReference type="EMBL" id="BMOK01000006">
    <property type="protein sequence ID" value="GGL53123.1"/>
    <property type="molecule type" value="Genomic_DNA"/>
</dbReference>
<dbReference type="InterPro" id="IPR001387">
    <property type="entry name" value="Cro/C1-type_HTH"/>
</dbReference>
<proteinExistence type="predicted"/>
<dbReference type="GO" id="GO:0003677">
    <property type="term" value="F:DNA binding"/>
    <property type="evidence" value="ECO:0007669"/>
    <property type="project" value="InterPro"/>
</dbReference>
<comment type="caution">
    <text evidence="2">The sequence shown here is derived from an EMBL/GenBank/DDBJ whole genome shotgun (WGS) entry which is preliminary data.</text>
</comment>
<evidence type="ECO:0000313" key="2">
    <source>
        <dbReference type="EMBL" id="GGL53123.1"/>
    </source>
</evidence>
<dbReference type="SUPFAM" id="SSF47413">
    <property type="entry name" value="lambda repressor-like DNA-binding domains"/>
    <property type="match status" value="1"/>
</dbReference>
<evidence type="ECO:0000313" key="3">
    <source>
        <dbReference type="Proteomes" id="UP000654670"/>
    </source>
</evidence>
<evidence type="ECO:0000259" key="1">
    <source>
        <dbReference type="PROSITE" id="PS50943"/>
    </source>
</evidence>